<evidence type="ECO:0000313" key="1">
    <source>
        <dbReference type="EMBL" id="TYJ28653.1"/>
    </source>
</evidence>
<dbReference type="AlphaFoldDB" id="A0A5D2YR92"/>
<evidence type="ECO:0000313" key="2">
    <source>
        <dbReference type="Proteomes" id="UP000323597"/>
    </source>
</evidence>
<name>A0A5D2YR92_GOSMU</name>
<sequence>MREETPFSLWKSIPTTEQGLRRRDFEVRKVNKGENMLFWCKEAAIGRRVR</sequence>
<reference evidence="1 2" key="1">
    <citation type="submission" date="2019-07" db="EMBL/GenBank/DDBJ databases">
        <title>WGS assembly of Gossypium mustelinum.</title>
        <authorList>
            <person name="Chen Z.J."/>
            <person name="Sreedasyam A."/>
            <person name="Ando A."/>
            <person name="Song Q."/>
            <person name="De L."/>
            <person name="Hulse-Kemp A."/>
            <person name="Ding M."/>
            <person name="Ye W."/>
            <person name="Kirkbride R."/>
            <person name="Jenkins J."/>
            <person name="Plott C."/>
            <person name="Lovell J."/>
            <person name="Lin Y.-M."/>
            <person name="Vaughn R."/>
            <person name="Liu B."/>
            <person name="Li W."/>
            <person name="Simpson S."/>
            <person name="Scheffler B."/>
            <person name="Saski C."/>
            <person name="Grover C."/>
            <person name="Hu G."/>
            <person name="Conover J."/>
            <person name="Carlson J."/>
            <person name="Shu S."/>
            <person name="Boston L."/>
            <person name="Williams M."/>
            <person name="Peterson D."/>
            <person name="Mcgee K."/>
            <person name="Jones D."/>
            <person name="Wendel J."/>
            <person name="Stelly D."/>
            <person name="Grimwood J."/>
            <person name="Schmutz J."/>
        </authorList>
    </citation>
    <scope>NUCLEOTIDE SEQUENCE [LARGE SCALE GENOMIC DNA]</scope>
    <source>
        <strain evidence="1">1408120.09</strain>
    </source>
</reference>
<protein>
    <submittedName>
        <fullName evidence="1">Uncharacterized protein</fullName>
    </submittedName>
</protein>
<dbReference type="EMBL" id="CM017641">
    <property type="protein sequence ID" value="TYJ28653.1"/>
    <property type="molecule type" value="Genomic_DNA"/>
</dbReference>
<keyword evidence="2" id="KW-1185">Reference proteome</keyword>
<organism evidence="1 2">
    <name type="scientific">Gossypium mustelinum</name>
    <name type="common">Cotton</name>
    <name type="synonym">Gossypium caicoense</name>
    <dbReference type="NCBI Taxonomy" id="34275"/>
    <lineage>
        <taxon>Eukaryota</taxon>
        <taxon>Viridiplantae</taxon>
        <taxon>Streptophyta</taxon>
        <taxon>Embryophyta</taxon>
        <taxon>Tracheophyta</taxon>
        <taxon>Spermatophyta</taxon>
        <taxon>Magnoliopsida</taxon>
        <taxon>eudicotyledons</taxon>
        <taxon>Gunneridae</taxon>
        <taxon>Pentapetalae</taxon>
        <taxon>rosids</taxon>
        <taxon>malvids</taxon>
        <taxon>Malvales</taxon>
        <taxon>Malvaceae</taxon>
        <taxon>Malvoideae</taxon>
        <taxon>Gossypium</taxon>
    </lineage>
</organism>
<gene>
    <name evidence="1" type="ORF">E1A91_A06G015300v1</name>
</gene>
<dbReference type="Proteomes" id="UP000323597">
    <property type="component" value="Chromosome A06"/>
</dbReference>
<accession>A0A5D2YR92</accession>
<proteinExistence type="predicted"/>